<sequence>MPINGTSWPTRSSGADPPRLEAFELYRFYHSADEETAALRGVSLQLCAGEFVALVGPSGSGKSTLLACLAGLEEPDGGHVDVMGQRLSRRPEAVRAALRARHIGMLMQSANLFEQLTVEGNMTLQMLLAGAKDRVKLDALLNVTGLAQRRRAYPSQLSGGEAARAGLAVALSAGHQVLLADEPTAEVDAATETVIVSHLVERCHGSGAMALIATHSDALAARADRVLVIRDGRLVDA</sequence>
<proteinExistence type="inferred from homology"/>
<keyword evidence="5 7" id="KW-0067">ATP-binding</keyword>
<protein>
    <submittedName>
        <fullName evidence="7">ABC transporter ATP-binding protein</fullName>
    </submittedName>
</protein>
<dbReference type="InterPro" id="IPR003439">
    <property type="entry name" value="ABC_transporter-like_ATP-bd"/>
</dbReference>
<dbReference type="RefSeq" id="WP_408131860.1">
    <property type="nucleotide sequence ID" value="NZ_JAQQDD010000089.1"/>
</dbReference>
<comment type="similarity">
    <text evidence="1">Belongs to the ABC transporter superfamily.</text>
</comment>
<dbReference type="InterPro" id="IPR027417">
    <property type="entry name" value="P-loop_NTPase"/>
</dbReference>
<feature type="domain" description="ABC transporter" evidence="6">
    <location>
        <begin position="20"/>
        <end position="237"/>
    </location>
</feature>
<name>A0ABW9CD13_9BURK</name>
<comment type="caution">
    <text evidence="7">The sequence shown here is derived from an EMBL/GenBank/DDBJ whole genome shotgun (WGS) entry which is preliminary data.</text>
</comment>
<reference evidence="7 8" key="1">
    <citation type="journal article" date="2024" name="Chem. Sci.">
        <title>Discovery of megapolipeptins by genome mining of a Burkholderiales bacteria collection.</title>
        <authorList>
            <person name="Paulo B.S."/>
            <person name="Recchia M.J.J."/>
            <person name="Lee S."/>
            <person name="Fergusson C.H."/>
            <person name="Romanowski S.B."/>
            <person name="Hernandez A."/>
            <person name="Krull N."/>
            <person name="Liu D.Y."/>
            <person name="Cavanagh H."/>
            <person name="Bos A."/>
            <person name="Gray C.A."/>
            <person name="Murphy B.T."/>
            <person name="Linington R.G."/>
            <person name="Eustaquio A.S."/>
        </authorList>
    </citation>
    <scope>NUCLEOTIDE SEQUENCE [LARGE SCALE GENOMIC DNA]</scope>
    <source>
        <strain evidence="7 8">RL17-379-BIB-C</strain>
    </source>
</reference>
<dbReference type="PANTHER" id="PTHR24220">
    <property type="entry name" value="IMPORT ATP-BINDING PROTEIN"/>
    <property type="match status" value="1"/>
</dbReference>
<evidence type="ECO:0000256" key="4">
    <source>
        <dbReference type="ARBA" id="ARBA00022741"/>
    </source>
</evidence>
<keyword evidence="3" id="KW-0997">Cell inner membrane</keyword>
<dbReference type="Pfam" id="PF00005">
    <property type="entry name" value="ABC_tran"/>
    <property type="match status" value="1"/>
</dbReference>
<keyword evidence="4" id="KW-0547">Nucleotide-binding</keyword>
<dbReference type="InterPro" id="IPR015854">
    <property type="entry name" value="ABC_transpr_LolD-like"/>
</dbReference>
<evidence type="ECO:0000256" key="3">
    <source>
        <dbReference type="ARBA" id="ARBA00022519"/>
    </source>
</evidence>
<evidence type="ECO:0000256" key="1">
    <source>
        <dbReference type="ARBA" id="ARBA00005417"/>
    </source>
</evidence>
<dbReference type="PROSITE" id="PS00211">
    <property type="entry name" value="ABC_TRANSPORTER_1"/>
    <property type="match status" value="1"/>
</dbReference>
<dbReference type="PROSITE" id="PS50893">
    <property type="entry name" value="ABC_TRANSPORTER_2"/>
    <property type="match status" value="1"/>
</dbReference>
<gene>
    <name evidence="7" type="ORF">PQR00_34010</name>
</gene>
<dbReference type="InterPro" id="IPR003593">
    <property type="entry name" value="AAA+_ATPase"/>
</dbReference>
<keyword evidence="3" id="KW-0472">Membrane</keyword>
<evidence type="ECO:0000256" key="5">
    <source>
        <dbReference type="ARBA" id="ARBA00022840"/>
    </source>
</evidence>
<dbReference type="Proteomes" id="UP001629288">
    <property type="component" value="Unassembled WGS sequence"/>
</dbReference>
<dbReference type="PANTHER" id="PTHR24220:SF689">
    <property type="entry name" value="LIPOPROTEIN-RELEASING SYSTEM ATP-BINDING PROTEIN LOLD"/>
    <property type="match status" value="1"/>
</dbReference>
<evidence type="ECO:0000313" key="7">
    <source>
        <dbReference type="EMBL" id="MFM0448599.1"/>
    </source>
</evidence>
<organism evidence="7 8">
    <name type="scientific">Paraburkholderia strydomiana</name>
    <dbReference type="NCBI Taxonomy" id="1245417"/>
    <lineage>
        <taxon>Bacteria</taxon>
        <taxon>Pseudomonadati</taxon>
        <taxon>Pseudomonadota</taxon>
        <taxon>Betaproteobacteria</taxon>
        <taxon>Burkholderiales</taxon>
        <taxon>Burkholderiaceae</taxon>
        <taxon>Paraburkholderia</taxon>
    </lineage>
</organism>
<dbReference type="SUPFAM" id="SSF52540">
    <property type="entry name" value="P-loop containing nucleoside triphosphate hydrolases"/>
    <property type="match status" value="1"/>
</dbReference>
<dbReference type="SMART" id="SM00382">
    <property type="entry name" value="AAA"/>
    <property type="match status" value="1"/>
</dbReference>
<evidence type="ECO:0000259" key="6">
    <source>
        <dbReference type="PROSITE" id="PS50893"/>
    </source>
</evidence>
<evidence type="ECO:0000313" key="8">
    <source>
        <dbReference type="Proteomes" id="UP001629288"/>
    </source>
</evidence>
<dbReference type="InterPro" id="IPR017871">
    <property type="entry name" value="ABC_transporter-like_CS"/>
</dbReference>
<evidence type="ECO:0000256" key="2">
    <source>
        <dbReference type="ARBA" id="ARBA00022475"/>
    </source>
</evidence>
<dbReference type="Gene3D" id="3.40.50.300">
    <property type="entry name" value="P-loop containing nucleotide triphosphate hydrolases"/>
    <property type="match status" value="1"/>
</dbReference>
<keyword evidence="2" id="KW-1003">Cell membrane</keyword>
<dbReference type="EMBL" id="JAQQDH010000028">
    <property type="protein sequence ID" value="MFM0448599.1"/>
    <property type="molecule type" value="Genomic_DNA"/>
</dbReference>
<dbReference type="GO" id="GO:0005524">
    <property type="term" value="F:ATP binding"/>
    <property type="evidence" value="ECO:0007669"/>
    <property type="project" value="UniProtKB-KW"/>
</dbReference>
<accession>A0ABW9CD13</accession>
<keyword evidence="8" id="KW-1185">Reference proteome</keyword>